<evidence type="ECO:0000313" key="4">
    <source>
        <dbReference type="Proteomes" id="UP001595937"/>
    </source>
</evidence>
<evidence type="ECO:0000256" key="2">
    <source>
        <dbReference type="SAM" id="Phobius"/>
    </source>
</evidence>
<feature type="transmembrane region" description="Helical" evidence="2">
    <location>
        <begin position="35"/>
        <end position="62"/>
    </location>
</feature>
<evidence type="ECO:0000256" key="1">
    <source>
        <dbReference type="SAM" id="MobiDB-lite"/>
    </source>
</evidence>
<keyword evidence="2" id="KW-1133">Transmembrane helix</keyword>
<dbReference type="RefSeq" id="WP_343926218.1">
    <property type="nucleotide sequence ID" value="NZ_BAAAIR010000050.1"/>
</dbReference>
<comment type="caution">
    <text evidence="3">The sequence shown here is derived from an EMBL/GenBank/DDBJ whole genome shotgun (WGS) entry which is preliminary data.</text>
</comment>
<accession>A0ABW0FK25</accession>
<keyword evidence="2" id="KW-0812">Transmembrane</keyword>
<evidence type="ECO:0000313" key="3">
    <source>
        <dbReference type="EMBL" id="MFC5299567.1"/>
    </source>
</evidence>
<feature type="compositionally biased region" description="Pro residues" evidence="1">
    <location>
        <begin position="16"/>
        <end position="27"/>
    </location>
</feature>
<dbReference type="EMBL" id="JBHSLN010000089">
    <property type="protein sequence ID" value="MFC5299567.1"/>
    <property type="molecule type" value="Genomic_DNA"/>
</dbReference>
<reference evidence="4" key="1">
    <citation type="journal article" date="2019" name="Int. J. Syst. Evol. Microbiol.">
        <title>The Global Catalogue of Microorganisms (GCM) 10K type strain sequencing project: providing services to taxonomists for standard genome sequencing and annotation.</title>
        <authorList>
            <consortium name="The Broad Institute Genomics Platform"/>
            <consortium name="The Broad Institute Genome Sequencing Center for Infectious Disease"/>
            <person name="Wu L."/>
            <person name="Ma J."/>
        </authorList>
    </citation>
    <scope>NUCLEOTIDE SEQUENCE [LARGE SCALE GENOMIC DNA]</scope>
    <source>
        <strain evidence="4">CGMCC 1.16455</strain>
    </source>
</reference>
<keyword evidence="2" id="KW-0472">Membrane</keyword>
<gene>
    <name evidence="3" type="ORF">ACFPK8_18795</name>
</gene>
<keyword evidence="4" id="KW-1185">Reference proteome</keyword>
<organism evidence="3 4">
    <name type="scientific">Brachybacterium tyrofermentans</name>
    <dbReference type="NCBI Taxonomy" id="47848"/>
    <lineage>
        <taxon>Bacteria</taxon>
        <taxon>Bacillati</taxon>
        <taxon>Actinomycetota</taxon>
        <taxon>Actinomycetes</taxon>
        <taxon>Micrococcales</taxon>
        <taxon>Dermabacteraceae</taxon>
        <taxon>Brachybacterium</taxon>
    </lineage>
</organism>
<dbReference type="Proteomes" id="UP001595937">
    <property type="component" value="Unassembled WGS sequence"/>
</dbReference>
<name>A0ABW0FK25_9MICO</name>
<dbReference type="GeneID" id="303299089"/>
<protein>
    <submittedName>
        <fullName evidence="3">Uncharacterized protein</fullName>
    </submittedName>
</protein>
<feature type="region of interest" description="Disordered" evidence="1">
    <location>
        <begin position="1"/>
        <end position="30"/>
    </location>
</feature>
<proteinExistence type="predicted"/>
<sequence length="379" mass="39196">MSQPPSSMPQYGGPMSTPPSSPMPPPPPKKKRTGLIIGIVAGALFLIIAVLVVIALIIFFAVRGGGGDTTGGGGDGGGGGDKSATPEEQATTLVTDYMDALVAGDSTTAFELVADPSPSDEMLPAAAYDAALAAAPIADVAVEAPVMDPDGMDGTVPVSFTVGGEATTYEFSVSDYDSDEVLELSSPMWASYSPDSLAGLGATINGEELPTDVSIAMLPGSYEIALGVEGFAPSTDEPLVYTDYDSDIEWPEATLTEDGLTTFRAAVQKSVDACIAQDTLKAGCGIGELPATTDDGYTLTDGTVKRTLPEDAQRTIDKMTATPSYDEPTFVEGEYIGTIDTKMECEKDGQKGTCEMWLGGGLGTPSVDMADPKHPVTWS</sequence>